<gene>
    <name evidence="7" type="ORF">PENANT_c031G10689</name>
</gene>
<dbReference type="AlphaFoldDB" id="A0A1V6PVY6"/>
<keyword evidence="5" id="KW-0349">Heme</keyword>
<organism evidence="7 8">
    <name type="scientific">Penicillium antarcticum</name>
    <dbReference type="NCBI Taxonomy" id="416450"/>
    <lineage>
        <taxon>Eukaryota</taxon>
        <taxon>Fungi</taxon>
        <taxon>Dikarya</taxon>
        <taxon>Ascomycota</taxon>
        <taxon>Pezizomycotina</taxon>
        <taxon>Eurotiomycetes</taxon>
        <taxon>Eurotiomycetidae</taxon>
        <taxon>Eurotiales</taxon>
        <taxon>Aspergillaceae</taxon>
        <taxon>Penicillium</taxon>
    </lineage>
</organism>
<dbReference type="PANTHER" id="PTHR46300:SF12">
    <property type="entry name" value="P450, PUTATIVE (EUROFUNG)-RELATED"/>
    <property type="match status" value="1"/>
</dbReference>
<dbReference type="PANTHER" id="PTHR46300">
    <property type="entry name" value="P450, PUTATIVE (EUROFUNG)-RELATED-RELATED"/>
    <property type="match status" value="1"/>
</dbReference>
<comment type="cofactor">
    <cofactor evidence="5">
        <name>heme</name>
        <dbReference type="ChEBI" id="CHEBI:30413"/>
    </cofactor>
</comment>
<sequence length="525" mass="58233">MSYNVYFGVILGILGLYITKTFLSRKGLHSPLPPGPRPKPIIGNISDLPSPGTQDWIHWLKHKDLYGPISSITVIGQTIVILNDASVALELLSKRSAIYSSRPNLVFASEMVGWEHILAMQPYSARFRAYRKALQPYLGSESAISQFNSLQEAETHRFLSRVLGDQTKLSEHIQTEAGAIILKIAYGYTVEAHTRDPLVHISKLALDHFSTAGTPGAWLVDMIPACTSLFKTAGYPIPGSENELIAKWTAASLYTGGADTNVCAVECFFLAMTLFPDIQRKAQEEIDQLLGSDQLPKHPVASMGIPHASSEDDTWEGYSIPKGSLLMPNIWAMTHDPAIYHDPMTFKPERFLGIDGRGPEMDPHDLVFGFGCHICPARFLADTTVYLSAAQSLAVFNIRPIDGQKGKNVRPEFKPGVVSHPTPWKFQIEPRSASHEALIEQEVPKINNIVSGFSLQPITLTQKEYSDYIKTHGVFYHGLQEEIRKKVFPARTGAERNAAFDKGYTAYPKDQVPPTFEDLNLYHGA</sequence>
<dbReference type="GO" id="GO:0020037">
    <property type="term" value="F:heme binding"/>
    <property type="evidence" value="ECO:0007669"/>
    <property type="project" value="InterPro"/>
</dbReference>
<evidence type="ECO:0000256" key="3">
    <source>
        <dbReference type="ARBA" id="ARBA00023002"/>
    </source>
</evidence>
<dbReference type="Gene3D" id="1.10.630.10">
    <property type="entry name" value="Cytochrome P450"/>
    <property type="match status" value="2"/>
</dbReference>
<evidence type="ECO:0008006" key="9">
    <source>
        <dbReference type="Google" id="ProtNLM"/>
    </source>
</evidence>
<dbReference type="EMBL" id="MDYN01000031">
    <property type="protein sequence ID" value="OQD80872.1"/>
    <property type="molecule type" value="Genomic_DNA"/>
</dbReference>
<dbReference type="GO" id="GO:0005506">
    <property type="term" value="F:iron ion binding"/>
    <property type="evidence" value="ECO:0007669"/>
    <property type="project" value="InterPro"/>
</dbReference>
<keyword evidence="6" id="KW-1133">Transmembrane helix</keyword>
<comment type="similarity">
    <text evidence="1">Belongs to the cytochrome P450 family.</text>
</comment>
<keyword evidence="4 5" id="KW-0408">Iron</keyword>
<keyword evidence="6" id="KW-0472">Membrane</keyword>
<evidence type="ECO:0000256" key="5">
    <source>
        <dbReference type="PIRSR" id="PIRSR602401-1"/>
    </source>
</evidence>
<dbReference type="GO" id="GO:0043386">
    <property type="term" value="P:mycotoxin biosynthetic process"/>
    <property type="evidence" value="ECO:0007669"/>
    <property type="project" value="UniProtKB-ARBA"/>
</dbReference>
<dbReference type="InterPro" id="IPR036396">
    <property type="entry name" value="Cyt_P450_sf"/>
</dbReference>
<evidence type="ECO:0000313" key="8">
    <source>
        <dbReference type="Proteomes" id="UP000191672"/>
    </source>
</evidence>
<evidence type="ECO:0000256" key="1">
    <source>
        <dbReference type="ARBA" id="ARBA00010617"/>
    </source>
</evidence>
<name>A0A1V6PVY6_9EURO</name>
<feature type="transmembrane region" description="Helical" evidence="6">
    <location>
        <begin position="6"/>
        <end position="23"/>
    </location>
</feature>
<keyword evidence="3" id="KW-0560">Oxidoreductase</keyword>
<dbReference type="InterPro" id="IPR002401">
    <property type="entry name" value="Cyt_P450_E_grp-I"/>
</dbReference>
<dbReference type="InterPro" id="IPR001128">
    <property type="entry name" value="Cyt_P450"/>
</dbReference>
<dbReference type="Pfam" id="PF00067">
    <property type="entry name" value="p450"/>
    <property type="match status" value="2"/>
</dbReference>
<feature type="binding site" description="axial binding residue" evidence="5">
    <location>
        <position position="375"/>
    </location>
    <ligand>
        <name>heme</name>
        <dbReference type="ChEBI" id="CHEBI:30413"/>
    </ligand>
    <ligandPart>
        <name>Fe</name>
        <dbReference type="ChEBI" id="CHEBI:18248"/>
    </ligandPart>
</feature>
<dbReference type="Pfam" id="PF00838">
    <property type="entry name" value="TCTP"/>
    <property type="match status" value="1"/>
</dbReference>
<accession>A0A1V6PVY6</accession>
<reference evidence="8" key="1">
    <citation type="journal article" date="2017" name="Nat. Microbiol.">
        <title>Global analysis of biosynthetic gene clusters reveals vast potential of secondary metabolite production in Penicillium species.</title>
        <authorList>
            <person name="Nielsen J.C."/>
            <person name="Grijseels S."/>
            <person name="Prigent S."/>
            <person name="Ji B."/>
            <person name="Dainat J."/>
            <person name="Nielsen K.F."/>
            <person name="Frisvad J.C."/>
            <person name="Workman M."/>
            <person name="Nielsen J."/>
        </authorList>
    </citation>
    <scope>NUCLEOTIDE SEQUENCE [LARGE SCALE GENOMIC DNA]</scope>
    <source>
        <strain evidence="8">IBT 31811</strain>
    </source>
</reference>
<dbReference type="PRINTS" id="PR00463">
    <property type="entry name" value="EP450I"/>
</dbReference>
<dbReference type="InterPro" id="IPR018105">
    <property type="entry name" value="Translational_control_tumour_p"/>
</dbReference>
<dbReference type="SUPFAM" id="SSF48264">
    <property type="entry name" value="Cytochrome P450"/>
    <property type="match status" value="1"/>
</dbReference>
<dbReference type="STRING" id="416450.A0A1V6PVY6"/>
<keyword evidence="2 5" id="KW-0479">Metal-binding</keyword>
<evidence type="ECO:0000256" key="2">
    <source>
        <dbReference type="ARBA" id="ARBA00022723"/>
    </source>
</evidence>
<keyword evidence="8" id="KW-1185">Reference proteome</keyword>
<evidence type="ECO:0000313" key="7">
    <source>
        <dbReference type="EMBL" id="OQD80872.1"/>
    </source>
</evidence>
<evidence type="ECO:0000256" key="4">
    <source>
        <dbReference type="ARBA" id="ARBA00023004"/>
    </source>
</evidence>
<dbReference type="CDD" id="cd11065">
    <property type="entry name" value="CYP64-like"/>
    <property type="match status" value="1"/>
</dbReference>
<comment type="caution">
    <text evidence="7">The sequence shown here is derived from an EMBL/GenBank/DDBJ whole genome shotgun (WGS) entry which is preliminary data.</text>
</comment>
<keyword evidence="6" id="KW-0812">Transmembrane</keyword>
<protein>
    <recommendedName>
        <fullName evidence="9">Cytochrome P450</fullName>
    </recommendedName>
</protein>
<dbReference type="GO" id="GO:0004497">
    <property type="term" value="F:monooxygenase activity"/>
    <property type="evidence" value="ECO:0007669"/>
    <property type="project" value="InterPro"/>
</dbReference>
<dbReference type="InterPro" id="IPR050364">
    <property type="entry name" value="Cytochrome_P450_fung"/>
</dbReference>
<dbReference type="Proteomes" id="UP000191672">
    <property type="component" value="Unassembled WGS sequence"/>
</dbReference>
<proteinExistence type="inferred from homology"/>
<evidence type="ECO:0000256" key="6">
    <source>
        <dbReference type="SAM" id="Phobius"/>
    </source>
</evidence>
<dbReference type="GO" id="GO:0016705">
    <property type="term" value="F:oxidoreductase activity, acting on paired donors, with incorporation or reduction of molecular oxygen"/>
    <property type="evidence" value="ECO:0007669"/>
    <property type="project" value="InterPro"/>
</dbReference>